<dbReference type="NCBIfam" id="TIGR03950">
    <property type="entry name" value="sidero_Fe_reduc"/>
    <property type="match status" value="1"/>
</dbReference>
<dbReference type="EMBL" id="SJDL01000024">
    <property type="protein sequence ID" value="TBW53772.1"/>
    <property type="molecule type" value="Genomic_DNA"/>
</dbReference>
<organism evidence="2 3">
    <name type="scientific">Marinobacter halodurans</name>
    <dbReference type="NCBI Taxonomy" id="2528979"/>
    <lineage>
        <taxon>Bacteria</taxon>
        <taxon>Pseudomonadati</taxon>
        <taxon>Pseudomonadota</taxon>
        <taxon>Gammaproteobacteria</taxon>
        <taxon>Pseudomonadales</taxon>
        <taxon>Marinobacteraceae</taxon>
        <taxon>Marinobacter</taxon>
    </lineage>
</organism>
<protein>
    <submittedName>
        <fullName evidence="2">Siderophore ferric iron reductase</fullName>
    </submittedName>
</protein>
<sequence>MSLAQHIARSHFYALSAEINPALAGDQVPPPGRCLCVQDDNRAVLQTLYANLSESYPEAGMPYWSVRTWGLMVWQPIILTVIGVHGAGVLPPLGALRQNVGELMVSGYSLPEDGWEHGPEAQLLQRGGQSLRALCDSLLAELRAITPIKPLNALRLVADSLLSAIARLDRIRPELARSRRLELARTWLQAMGLEGQSSLMPLPLPDGRTTLVLDRKGCCMHYRRHDGELCATCPKLKGEERLARLRQELMNDA</sequence>
<dbReference type="Proteomes" id="UP000313645">
    <property type="component" value="Unassembled WGS sequence"/>
</dbReference>
<name>A0ABY1ZMA4_9GAMM</name>
<evidence type="ECO:0000259" key="1">
    <source>
        <dbReference type="Pfam" id="PF11575"/>
    </source>
</evidence>
<evidence type="ECO:0000313" key="2">
    <source>
        <dbReference type="EMBL" id="TBW53772.1"/>
    </source>
</evidence>
<reference evidence="2 3" key="1">
    <citation type="submission" date="2019-02" db="EMBL/GenBank/DDBJ databases">
        <title>Marinobacter halodurans sp. nov., a marine bacterium isolated from sea tidal flat.</title>
        <authorList>
            <person name="Yoo Y."/>
            <person name="Lee D.W."/>
            <person name="Kim B.S."/>
            <person name="Kim J.-J."/>
        </authorList>
    </citation>
    <scope>NUCLEOTIDE SEQUENCE [LARGE SCALE GENOMIC DNA]</scope>
    <source>
        <strain evidence="2 3">YJ-S3-2</strain>
    </source>
</reference>
<dbReference type="InterPro" id="IPR024726">
    <property type="entry name" value="FhuF_C"/>
</dbReference>
<proteinExistence type="predicted"/>
<feature type="domain" description="Ferric siderophore reductase C-terminal" evidence="1">
    <location>
        <begin position="215"/>
        <end position="235"/>
    </location>
</feature>
<gene>
    <name evidence="2" type="ORF">EZI54_14865</name>
</gene>
<dbReference type="Pfam" id="PF11575">
    <property type="entry name" value="FhuF_C"/>
    <property type="match status" value="1"/>
</dbReference>
<evidence type="ECO:0000313" key="3">
    <source>
        <dbReference type="Proteomes" id="UP000313645"/>
    </source>
</evidence>
<comment type="caution">
    <text evidence="2">The sequence shown here is derived from an EMBL/GenBank/DDBJ whole genome shotgun (WGS) entry which is preliminary data.</text>
</comment>
<dbReference type="InterPro" id="IPR023998">
    <property type="entry name" value="FCR-like"/>
</dbReference>
<keyword evidence="3" id="KW-1185">Reference proteome</keyword>
<dbReference type="RefSeq" id="WP_131482673.1">
    <property type="nucleotide sequence ID" value="NZ_SJDL01000024.1"/>
</dbReference>
<accession>A0ABY1ZMA4</accession>